<dbReference type="EMBL" id="KT454971">
    <property type="protein sequence ID" value="ALI58916.1"/>
    <property type="molecule type" value="Genomic_DNA"/>
</dbReference>
<organism evidence="1">
    <name type="scientific">Pseudomonas aeruginosa</name>
    <dbReference type="NCBI Taxonomy" id="287"/>
    <lineage>
        <taxon>Bacteria</taxon>
        <taxon>Pseudomonadati</taxon>
        <taxon>Pseudomonadota</taxon>
        <taxon>Gammaproteobacteria</taxon>
        <taxon>Pseudomonadales</taxon>
        <taxon>Pseudomonadaceae</taxon>
        <taxon>Pseudomonas</taxon>
    </lineage>
</organism>
<name>A0A0Q1FYX0_PSEAI</name>
<reference evidence="1" key="1">
    <citation type="submission" date="2015-08" db="EMBL/GenBank/DDBJ databases">
        <title>Pseudomonas aeruginosa strain CCBH4851 chromosome region.</title>
        <authorList>
            <person name="Silveira M.C."/>
            <person name="Carvalho-Assef A.P.D."/>
            <person name="Albano R.M."/>
        </authorList>
    </citation>
    <scope>NUCLEOTIDE SEQUENCE</scope>
    <source>
        <strain evidence="1">CCBH4851</strain>
    </source>
</reference>
<sequence>MRLISARQAWQDAYHIPGASVMAKAIEDAEEATRKTRAKRRKKLVARFPEGYQGESKEPEGLFPIDSQIIAAYETRTGRAAGNLNRCQHMLAAGKVMHAISTLPAPLQHLGHFLYSPLANGVDQNRAQSFLYFSADLPKMNKPRQEVAYWVALAAMHSWKDMVNGREEWWPGKVIQFLADWPGFVLYAANWERDWAAIWEIFMQELNRLDAQALVPVAQVVAAQRDAA</sequence>
<dbReference type="RefSeq" id="WP_003116756.1">
    <property type="nucleotide sequence ID" value="NZ_BSAO01000010.1"/>
</dbReference>
<dbReference type="PATRIC" id="fig|287.2552.peg.3415"/>
<dbReference type="AlphaFoldDB" id="A0A0Q1FYX0"/>
<protein>
    <submittedName>
        <fullName evidence="1">Uncharacterized protein</fullName>
    </submittedName>
</protein>
<gene>
    <name evidence="1" type="ORF">CCBH4851_00212</name>
</gene>
<evidence type="ECO:0000313" key="1">
    <source>
        <dbReference type="EMBL" id="ALI58916.1"/>
    </source>
</evidence>
<accession>A0A0Q1FYX0</accession>
<proteinExistence type="predicted"/>